<feature type="domain" description="ABC transporter" evidence="7">
    <location>
        <begin position="37"/>
        <end position="85"/>
    </location>
</feature>
<dbReference type="InterPro" id="IPR027417">
    <property type="entry name" value="P-loop_NTPase"/>
</dbReference>
<dbReference type="GO" id="GO:0016887">
    <property type="term" value="F:ATP hydrolysis activity"/>
    <property type="evidence" value="ECO:0007669"/>
    <property type="project" value="InterPro"/>
</dbReference>
<dbReference type="EMBL" id="JACCCO010000001">
    <property type="protein sequence ID" value="NYF39573.1"/>
    <property type="molecule type" value="Genomic_DNA"/>
</dbReference>
<evidence type="ECO:0000259" key="7">
    <source>
        <dbReference type="Pfam" id="PF00005"/>
    </source>
</evidence>
<proteinExistence type="predicted"/>
<evidence type="ECO:0000313" key="8">
    <source>
        <dbReference type="EMBL" id="NYF39573.1"/>
    </source>
</evidence>
<dbReference type="GO" id="GO:0046677">
    <property type="term" value="P:response to antibiotic"/>
    <property type="evidence" value="ECO:0007669"/>
    <property type="project" value="UniProtKB-KW"/>
</dbReference>
<keyword evidence="9" id="KW-1185">Reference proteome</keyword>
<evidence type="ECO:0000256" key="2">
    <source>
        <dbReference type="ARBA" id="ARBA00022448"/>
    </source>
</evidence>
<name>A0A852UWH4_9ACTN</name>
<keyword evidence="3" id="KW-0547">Nucleotide-binding</keyword>
<feature type="compositionally biased region" description="Low complexity" evidence="6">
    <location>
        <begin position="138"/>
        <end position="147"/>
    </location>
</feature>
<keyword evidence="4" id="KW-0067">ATP-binding</keyword>
<comment type="subcellular location">
    <subcellularLocation>
        <location evidence="1">Cell membrane</location>
        <topology evidence="1">Peripheral membrane protein</topology>
    </subcellularLocation>
</comment>
<evidence type="ECO:0000256" key="4">
    <source>
        <dbReference type="ARBA" id="ARBA00022840"/>
    </source>
</evidence>
<comment type="caution">
    <text evidence="8">The sequence shown here is derived from an EMBL/GenBank/DDBJ whole genome shotgun (WGS) entry which is preliminary data.</text>
</comment>
<keyword evidence="5" id="KW-0046">Antibiotic resistance</keyword>
<evidence type="ECO:0000313" key="9">
    <source>
        <dbReference type="Proteomes" id="UP000576393"/>
    </source>
</evidence>
<dbReference type="InterPro" id="IPR050763">
    <property type="entry name" value="ABC_transporter_ATP-binding"/>
</dbReference>
<sequence length="167" mass="17060">MEARQLTDVADTATAGLDDVIEVGGLRQRYGGFEAVRDVSFTVARGEIFALLGTNGAGKTTTTEVLEGFRPASGGTVRVLGLDPEPAAPAMMAGESPLTARERDALALAAQGAQAGEITSPRERSATTCPPPSPSSAPPTGSRPSGSPRKKVGSEQNLFPSPGQAVL</sequence>
<accession>A0A852UWH4</accession>
<dbReference type="AlphaFoldDB" id="A0A852UWH4"/>
<dbReference type="PANTHER" id="PTHR42711:SF16">
    <property type="entry name" value="ABC TRANSPORTER ATP-BINDING PROTEIN"/>
    <property type="match status" value="1"/>
</dbReference>
<dbReference type="Pfam" id="PF00005">
    <property type="entry name" value="ABC_tran"/>
    <property type="match status" value="1"/>
</dbReference>
<gene>
    <name evidence="8" type="ORF">HDA43_001732</name>
</gene>
<evidence type="ECO:0000256" key="3">
    <source>
        <dbReference type="ARBA" id="ARBA00022741"/>
    </source>
</evidence>
<dbReference type="GO" id="GO:0005886">
    <property type="term" value="C:plasma membrane"/>
    <property type="evidence" value="ECO:0007669"/>
    <property type="project" value="UniProtKB-SubCell"/>
</dbReference>
<evidence type="ECO:0000256" key="6">
    <source>
        <dbReference type="SAM" id="MobiDB-lite"/>
    </source>
</evidence>
<dbReference type="InterPro" id="IPR003439">
    <property type="entry name" value="ABC_transporter-like_ATP-bd"/>
</dbReference>
<keyword evidence="2" id="KW-0813">Transport</keyword>
<dbReference type="SUPFAM" id="SSF52540">
    <property type="entry name" value="P-loop containing nucleoside triphosphate hydrolases"/>
    <property type="match status" value="1"/>
</dbReference>
<protein>
    <submittedName>
        <fullName evidence="8">ABC-type polysaccharide/polyol phosphate transport system ATPase subunit</fullName>
    </submittedName>
</protein>
<evidence type="ECO:0000256" key="1">
    <source>
        <dbReference type="ARBA" id="ARBA00004202"/>
    </source>
</evidence>
<dbReference type="GO" id="GO:0005524">
    <property type="term" value="F:ATP binding"/>
    <property type="evidence" value="ECO:0007669"/>
    <property type="project" value="UniProtKB-KW"/>
</dbReference>
<dbReference type="PANTHER" id="PTHR42711">
    <property type="entry name" value="ABC TRANSPORTER ATP-BINDING PROTEIN"/>
    <property type="match status" value="1"/>
</dbReference>
<evidence type="ECO:0000256" key="5">
    <source>
        <dbReference type="ARBA" id="ARBA00023251"/>
    </source>
</evidence>
<feature type="region of interest" description="Disordered" evidence="6">
    <location>
        <begin position="86"/>
        <end position="167"/>
    </location>
</feature>
<organism evidence="8 9">
    <name type="scientific">Streptosporangium sandarakinum</name>
    <dbReference type="NCBI Taxonomy" id="1260955"/>
    <lineage>
        <taxon>Bacteria</taxon>
        <taxon>Bacillati</taxon>
        <taxon>Actinomycetota</taxon>
        <taxon>Actinomycetes</taxon>
        <taxon>Streptosporangiales</taxon>
        <taxon>Streptosporangiaceae</taxon>
        <taxon>Streptosporangium</taxon>
    </lineage>
</organism>
<dbReference type="Gene3D" id="3.40.50.300">
    <property type="entry name" value="P-loop containing nucleotide triphosphate hydrolases"/>
    <property type="match status" value="1"/>
</dbReference>
<dbReference type="Proteomes" id="UP000576393">
    <property type="component" value="Unassembled WGS sequence"/>
</dbReference>
<feature type="compositionally biased region" description="Low complexity" evidence="6">
    <location>
        <begin position="106"/>
        <end position="116"/>
    </location>
</feature>
<reference evidence="8 9" key="1">
    <citation type="submission" date="2020-07" db="EMBL/GenBank/DDBJ databases">
        <title>Sequencing the genomes of 1000 actinobacteria strains.</title>
        <authorList>
            <person name="Klenk H.-P."/>
        </authorList>
    </citation>
    <scope>NUCLEOTIDE SEQUENCE [LARGE SCALE GENOMIC DNA]</scope>
    <source>
        <strain evidence="8 9">DSM 45763</strain>
    </source>
</reference>